<reference evidence="2 3" key="1">
    <citation type="submission" date="2013-09" db="EMBL/GenBank/DDBJ databases">
        <title>Genome sequencing of Phaeobacter antarcticus sp. nov. SM1211.</title>
        <authorList>
            <person name="Zhang X.-Y."/>
            <person name="Liu C."/>
            <person name="Chen X.-L."/>
            <person name="Xie B.-B."/>
            <person name="Qin Q.-L."/>
            <person name="Rong J.-C."/>
            <person name="Zhang Y.-Z."/>
        </authorList>
    </citation>
    <scope>NUCLEOTIDE SEQUENCE [LARGE SCALE GENOMIC DNA]</scope>
    <source>
        <strain evidence="2 3">SM1211</strain>
    </source>
</reference>
<keyword evidence="3" id="KW-1185">Reference proteome</keyword>
<comment type="caution">
    <text evidence="2">The sequence shown here is derived from an EMBL/GenBank/DDBJ whole genome shotgun (WGS) entry which is preliminary data.</text>
</comment>
<keyword evidence="1" id="KW-1133">Transmembrane helix</keyword>
<dbReference type="AlphaFoldDB" id="A0A2G8RK95"/>
<evidence type="ECO:0008006" key="4">
    <source>
        <dbReference type="Google" id="ProtNLM"/>
    </source>
</evidence>
<gene>
    <name evidence="2" type="ORF">P775_01445</name>
</gene>
<organism evidence="2 3">
    <name type="scientific">Puniceibacterium antarcticum</name>
    <dbReference type="NCBI Taxonomy" id="1206336"/>
    <lineage>
        <taxon>Bacteria</taxon>
        <taxon>Pseudomonadati</taxon>
        <taxon>Pseudomonadota</taxon>
        <taxon>Alphaproteobacteria</taxon>
        <taxon>Rhodobacterales</taxon>
        <taxon>Paracoccaceae</taxon>
        <taxon>Puniceibacterium</taxon>
    </lineage>
</organism>
<name>A0A2G8RK95_9RHOB</name>
<keyword evidence="1" id="KW-0812">Transmembrane</keyword>
<evidence type="ECO:0000313" key="2">
    <source>
        <dbReference type="EMBL" id="PIL21989.1"/>
    </source>
</evidence>
<protein>
    <recommendedName>
        <fullName evidence="4">Transposase DDE domain-containing protein</fullName>
    </recommendedName>
</protein>
<dbReference type="RefSeq" id="WP_180287276.1">
    <property type="nucleotide sequence ID" value="NZ_AWWI01000017.1"/>
</dbReference>
<accession>A0A2G8RK95</accession>
<evidence type="ECO:0000256" key="1">
    <source>
        <dbReference type="SAM" id="Phobius"/>
    </source>
</evidence>
<evidence type="ECO:0000313" key="3">
    <source>
        <dbReference type="Proteomes" id="UP000231259"/>
    </source>
</evidence>
<dbReference type="EMBL" id="AWWI01000017">
    <property type="protein sequence ID" value="PIL21989.1"/>
    <property type="molecule type" value="Genomic_DNA"/>
</dbReference>
<dbReference type="Proteomes" id="UP000231259">
    <property type="component" value="Unassembled WGS sequence"/>
</dbReference>
<keyword evidence="1" id="KW-0472">Membrane</keyword>
<sequence length="46" mass="5165">MRERVLRGGGRLFISARRMTLILAEAVAPFWAALWPQIQTLRGASP</sequence>
<feature type="transmembrane region" description="Helical" evidence="1">
    <location>
        <begin position="21"/>
        <end position="38"/>
    </location>
</feature>
<proteinExistence type="predicted"/>